<evidence type="ECO:0000256" key="4">
    <source>
        <dbReference type="ARBA" id="ARBA00023136"/>
    </source>
</evidence>
<accession>A0ABQ8NAM0</accession>
<dbReference type="Proteomes" id="UP001059893">
    <property type="component" value="Unassembled WGS sequence"/>
</dbReference>
<proteinExistence type="predicted"/>
<feature type="transmembrane region" description="Helical" evidence="6">
    <location>
        <begin position="101"/>
        <end position="127"/>
    </location>
</feature>
<feature type="transmembrane region" description="Helical" evidence="6">
    <location>
        <begin position="279"/>
        <end position="302"/>
    </location>
</feature>
<dbReference type="Pfam" id="PF07690">
    <property type="entry name" value="MFS_1"/>
    <property type="match status" value="1"/>
</dbReference>
<evidence type="ECO:0000256" key="2">
    <source>
        <dbReference type="ARBA" id="ARBA00022692"/>
    </source>
</evidence>
<feature type="compositionally biased region" description="Low complexity" evidence="5">
    <location>
        <begin position="44"/>
        <end position="55"/>
    </location>
</feature>
<evidence type="ECO:0000259" key="7">
    <source>
        <dbReference type="PROSITE" id="PS50850"/>
    </source>
</evidence>
<dbReference type="Gene3D" id="1.20.1720.10">
    <property type="entry name" value="Multidrug resistance protein D"/>
    <property type="match status" value="1"/>
</dbReference>
<organism evidence="8 9">
    <name type="scientific">Pyricularia grisea</name>
    <name type="common">Crabgrass-specific blast fungus</name>
    <name type="synonym">Magnaporthe grisea</name>
    <dbReference type="NCBI Taxonomy" id="148305"/>
    <lineage>
        <taxon>Eukaryota</taxon>
        <taxon>Fungi</taxon>
        <taxon>Dikarya</taxon>
        <taxon>Ascomycota</taxon>
        <taxon>Pezizomycotina</taxon>
        <taxon>Sordariomycetes</taxon>
        <taxon>Sordariomycetidae</taxon>
        <taxon>Magnaporthales</taxon>
        <taxon>Pyriculariaceae</taxon>
        <taxon>Pyricularia</taxon>
    </lineage>
</organism>
<feature type="transmembrane region" description="Helical" evidence="6">
    <location>
        <begin position="385"/>
        <end position="413"/>
    </location>
</feature>
<name>A0ABQ8NAM0_PYRGI</name>
<dbReference type="SUPFAM" id="SSF103473">
    <property type="entry name" value="MFS general substrate transporter"/>
    <property type="match status" value="2"/>
</dbReference>
<feature type="transmembrane region" description="Helical" evidence="6">
    <location>
        <begin position="357"/>
        <end position="379"/>
    </location>
</feature>
<evidence type="ECO:0000256" key="6">
    <source>
        <dbReference type="SAM" id="Phobius"/>
    </source>
</evidence>
<comment type="caution">
    <text evidence="8">The sequence shown here is derived from an EMBL/GenBank/DDBJ whole genome shotgun (WGS) entry which is preliminary data.</text>
</comment>
<keyword evidence="2 6" id="KW-0812">Transmembrane</keyword>
<feature type="domain" description="Major facilitator superfamily (MFS) profile" evidence="7">
    <location>
        <begin position="101"/>
        <end position="646"/>
    </location>
</feature>
<feature type="transmembrane region" description="Helical" evidence="6">
    <location>
        <begin position="472"/>
        <end position="490"/>
    </location>
</feature>
<feature type="transmembrane region" description="Helical" evidence="6">
    <location>
        <begin position="434"/>
        <end position="460"/>
    </location>
</feature>
<dbReference type="PROSITE" id="PS50850">
    <property type="entry name" value="MFS"/>
    <property type="match status" value="1"/>
</dbReference>
<dbReference type="InterPro" id="IPR011701">
    <property type="entry name" value="MFS"/>
</dbReference>
<evidence type="ECO:0000256" key="3">
    <source>
        <dbReference type="ARBA" id="ARBA00022989"/>
    </source>
</evidence>
<dbReference type="PANTHER" id="PTHR23501:SF39">
    <property type="entry name" value="MULTIDRUG TRANSPORTER, PUTATIVE (AFU_ORTHOLOGUE AFUA_1G05010)-RELATED"/>
    <property type="match status" value="1"/>
</dbReference>
<feature type="transmembrane region" description="Helical" evidence="6">
    <location>
        <begin position="502"/>
        <end position="520"/>
    </location>
</feature>
<keyword evidence="4 6" id="KW-0472">Membrane</keyword>
<keyword evidence="9" id="KW-1185">Reference proteome</keyword>
<feature type="transmembrane region" description="Helical" evidence="6">
    <location>
        <begin position="557"/>
        <end position="583"/>
    </location>
</feature>
<dbReference type="EMBL" id="JABSND010000221">
    <property type="protein sequence ID" value="KAI6293900.1"/>
    <property type="molecule type" value="Genomic_DNA"/>
</dbReference>
<dbReference type="PANTHER" id="PTHR23501">
    <property type="entry name" value="MAJOR FACILITATOR SUPERFAMILY"/>
    <property type="match status" value="1"/>
</dbReference>
<feature type="transmembrane region" description="Helical" evidence="6">
    <location>
        <begin position="620"/>
        <end position="641"/>
    </location>
</feature>
<feature type="transmembrane region" description="Helical" evidence="6">
    <location>
        <begin position="193"/>
        <end position="212"/>
    </location>
</feature>
<feature type="transmembrane region" description="Helical" evidence="6">
    <location>
        <begin position="224"/>
        <end position="242"/>
    </location>
</feature>
<feature type="region of interest" description="Disordered" evidence="5">
    <location>
        <begin position="1"/>
        <end position="81"/>
    </location>
</feature>
<dbReference type="InterPro" id="IPR020846">
    <property type="entry name" value="MFS_dom"/>
</dbReference>
<feature type="transmembrane region" description="Helical" evidence="6">
    <location>
        <begin position="254"/>
        <end position="273"/>
    </location>
</feature>
<gene>
    <name evidence="8" type="ORF">MCOR33_008814</name>
</gene>
<dbReference type="Gene3D" id="1.20.1250.20">
    <property type="entry name" value="MFS general substrate transporter like domains"/>
    <property type="match status" value="1"/>
</dbReference>
<evidence type="ECO:0000256" key="5">
    <source>
        <dbReference type="SAM" id="MobiDB-lite"/>
    </source>
</evidence>
<sequence length="695" mass="75116">MISLYRKIQQQKSGEQGIKQQQPPCAHQRNGSTATCERPNAPTSGKSGQGLQQSSPAPVAVTASDAEPERHSTPQSSQIKDSKCEACVEEKRAARKYRLKLVLGLIFPFALQALDVTIVASALPWIAKDFSKSLSISVKISRLAYCLVNININQILVDEISQLNWIISAFNLTSAAFIPFWGQMADVFGRHAALQATVIIMMIGSALCTAAPTDAFPVLLLGRGIQGLGCAGISVIVRVIIADKVSLKENAKNWSIFSFTAGMSYAIGPVIGGYLTTAAWRWCFAINLPICVVAIAIIFLVLRKDLLGPVAVAPRDAENIQQQHHANEEGLQTPPANQARLARFYARLMTVDVGGQLLFLFGFGLVVLAMTWAGATYAWNSAAVLTPLLVGVALVVAFVFWERLMAPGGVLALRFPRQKAMLPWDILKNKDVGLLCFINFATGAAMYSVLYFCSIYFTMVKLYDSGQAGVQLLYYTPGLGAGVYLSMFLCNRYPRNTFVPTMFGSIVEAVGVGMLAWALYHEDTPTIYGMMALTGVGTGVRFLSVQLHVIGVFRNSIATVVSLMAVTLPFGGTLGLTIMTTVFNNESGIGSDSPVRNFDVLHSLPEAQRSIVTQQAKMGVVWAFVSIVPIMILCVLAASLLGNVEITHGEADGDESSIGGGGAHVFHGVYLLHLLRRRRDNSNGTEQQTELKAVP</sequence>
<evidence type="ECO:0000313" key="8">
    <source>
        <dbReference type="EMBL" id="KAI6293900.1"/>
    </source>
</evidence>
<evidence type="ECO:0000256" key="1">
    <source>
        <dbReference type="ARBA" id="ARBA00004141"/>
    </source>
</evidence>
<reference evidence="8" key="1">
    <citation type="submission" date="2021-01" db="EMBL/GenBank/DDBJ databases">
        <title>Deciphering the adaptive evolutionary patterns associated with biogeogrpahic diversity in the finger millet blast pathogen Magnaporthe oryzae in Eastern Africa.</title>
        <authorList>
            <person name="Onyema G."/>
            <person name="Shittu T.A."/>
            <person name="Dodsworth S."/>
            <person name="Devilliers S."/>
            <person name="Muthumeenakshi S."/>
            <person name="Sreenivasaprasad S."/>
        </authorList>
    </citation>
    <scope>NUCLEOTIDE SEQUENCE</scope>
    <source>
        <strain evidence="8">D15/s37</strain>
    </source>
</reference>
<evidence type="ECO:0000313" key="9">
    <source>
        <dbReference type="Proteomes" id="UP001059893"/>
    </source>
</evidence>
<keyword evidence="3 6" id="KW-1133">Transmembrane helix</keyword>
<protein>
    <recommendedName>
        <fullName evidence="7">Major facilitator superfamily (MFS) profile domain-containing protein</fullName>
    </recommendedName>
</protein>
<feature type="compositionally biased region" description="Polar residues" evidence="5">
    <location>
        <begin position="8"/>
        <end position="35"/>
    </location>
</feature>
<feature type="transmembrane region" description="Helical" evidence="6">
    <location>
        <begin position="163"/>
        <end position="181"/>
    </location>
</feature>
<dbReference type="InterPro" id="IPR036259">
    <property type="entry name" value="MFS_trans_sf"/>
</dbReference>
<comment type="subcellular location">
    <subcellularLocation>
        <location evidence="1">Membrane</location>
        <topology evidence="1">Multi-pass membrane protein</topology>
    </subcellularLocation>
</comment>